<dbReference type="SMART" id="SM00177">
    <property type="entry name" value="ARF"/>
    <property type="match status" value="1"/>
</dbReference>
<evidence type="ECO:0000256" key="2">
    <source>
        <dbReference type="ARBA" id="ARBA00022741"/>
    </source>
</evidence>
<dbReference type="SMART" id="SM00178">
    <property type="entry name" value="SAR"/>
    <property type="match status" value="1"/>
</dbReference>
<dbReference type="PROSITE" id="PS51417">
    <property type="entry name" value="ARF"/>
    <property type="match status" value="1"/>
</dbReference>
<feature type="binding site" evidence="4">
    <location>
        <begin position="26"/>
        <end position="33"/>
    </location>
    <ligand>
        <name>GTP</name>
        <dbReference type="ChEBI" id="CHEBI:37565"/>
    </ligand>
</feature>
<name>A0AAN8E9V6_9EURO</name>
<evidence type="ECO:0000256" key="4">
    <source>
        <dbReference type="PIRSR" id="PIRSR606689-1"/>
    </source>
</evidence>
<evidence type="ECO:0000256" key="6">
    <source>
        <dbReference type="RuleBase" id="RU003925"/>
    </source>
</evidence>
<dbReference type="GO" id="GO:0046872">
    <property type="term" value="F:metal ion binding"/>
    <property type="evidence" value="ECO:0007669"/>
    <property type="project" value="UniProtKB-KW"/>
</dbReference>
<evidence type="ECO:0000256" key="7">
    <source>
        <dbReference type="SAM" id="SignalP"/>
    </source>
</evidence>
<feature type="binding site" evidence="4">
    <location>
        <position position="73"/>
    </location>
    <ligand>
        <name>GTP</name>
        <dbReference type="ChEBI" id="CHEBI:37565"/>
    </ligand>
</feature>
<accession>A0AAN8E9V6</accession>
<dbReference type="InterPro" id="IPR027417">
    <property type="entry name" value="P-loop_NTPase"/>
</dbReference>
<dbReference type="SMART" id="SM00173">
    <property type="entry name" value="RAS"/>
    <property type="match status" value="1"/>
</dbReference>
<dbReference type="InterPro" id="IPR006689">
    <property type="entry name" value="Small_GTPase_ARF/SAR"/>
</dbReference>
<keyword evidence="7" id="KW-0732">Signal</keyword>
<dbReference type="Pfam" id="PF00025">
    <property type="entry name" value="Arf"/>
    <property type="match status" value="1"/>
</dbReference>
<sequence>MGLFTWLWDWLLYLFWSTEMDVTIVGLQNAGKTSLVRVLAGQDFTLDSIPTVAFNKREVKKGHVSIRCWDLGGQVKFRNMWERYCRDVNAIIFVVDAADRDAIVVAKDELHSLLGHETLEGIPLLVLANKSDVSGKMSVDEVIEGLELKRVVHREISCYGVSAKEETNLEAVLQWLVARSGK</sequence>
<dbReference type="Proteomes" id="UP001316803">
    <property type="component" value="Unassembled WGS sequence"/>
</dbReference>
<feature type="signal peptide" evidence="7">
    <location>
        <begin position="1"/>
        <end position="20"/>
    </location>
</feature>
<feature type="binding site" evidence="4">
    <location>
        <begin position="129"/>
        <end position="132"/>
    </location>
    <ligand>
        <name>GTP</name>
        <dbReference type="ChEBI" id="CHEBI:37565"/>
    </ligand>
</feature>
<evidence type="ECO:0000313" key="9">
    <source>
        <dbReference type="Proteomes" id="UP001316803"/>
    </source>
</evidence>
<dbReference type="SUPFAM" id="SSF52540">
    <property type="entry name" value="P-loop containing nucleoside triphosphate hydrolases"/>
    <property type="match status" value="1"/>
</dbReference>
<evidence type="ECO:0000256" key="5">
    <source>
        <dbReference type="PIRSR" id="PIRSR606689-2"/>
    </source>
</evidence>
<feature type="chain" id="PRO_5043015556" evidence="7">
    <location>
        <begin position="21"/>
        <end position="182"/>
    </location>
</feature>
<evidence type="ECO:0000256" key="3">
    <source>
        <dbReference type="ARBA" id="ARBA00023134"/>
    </source>
</evidence>
<dbReference type="EMBL" id="JAKLMC020000043">
    <property type="protein sequence ID" value="KAK5948760.1"/>
    <property type="molecule type" value="Genomic_DNA"/>
</dbReference>
<keyword evidence="9" id="KW-1185">Reference proteome</keyword>
<gene>
    <name evidence="8" type="ORF">OHC33_010183</name>
</gene>
<dbReference type="PANTHER" id="PTHR45732:SF7">
    <property type="entry name" value="ADP-RIBOSYLATION FACTOR-LIKE PROTEIN 8"/>
    <property type="match status" value="1"/>
</dbReference>
<keyword evidence="3 4" id="KW-0342">GTP-binding</keyword>
<dbReference type="GO" id="GO:0003924">
    <property type="term" value="F:GTPase activity"/>
    <property type="evidence" value="ECO:0007669"/>
    <property type="project" value="InterPro"/>
</dbReference>
<feature type="binding site" evidence="5">
    <location>
        <position position="33"/>
    </location>
    <ligand>
        <name>Mg(2+)</name>
        <dbReference type="ChEBI" id="CHEBI:18420"/>
    </ligand>
</feature>
<dbReference type="GO" id="GO:0005525">
    <property type="term" value="F:GTP binding"/>
    <property type="evidence" value="ECO:0007669"/>
    <property type="project" value="UniProtKB-KW"/>
</dbReference>
<dbReference type="PRINTS" id="PR00328">
    <property type="entry name" value="SAR1GTPBP"/>
</dbReference>
<dbReference type="AlphaFoldDB" id="A0AAN8E9V6"/>
<comment type="caution">
    <text evidence="8">The sequence shown here is derived from an EMBL/GenBank/DDBJ whole genome shotgun (WGS) entry which is preliminary data.</text>
</comment>
<keyword evidence="5" id="KW-0479">Metal-binding</keyword>
<evidence type="ECO:0000313" key="8">
    <source>
        <dbReference type="EMBL" id="KAK5948760.1"/>
    </source>
</evidence>
<dbReference type="CDD" id="cd04159">
    <property type="entry name" value="Arl10_like"/>
    <property type="match status" value="1"/>
</dbReference>
<evidence type="ECO:0000256" key="1">
    <source>
        <dbReference type="ARBA" id="ARBA00010290"/>
    </source>
</evidence>
<dbReference type="GO" id="GO:0098852">
    <property type="term" value="C:lytic vacuole membrane"/>
    <property type="evidence" value="ECO:0007669"/>
    <property type="project" value="TreeGrafter"/>
</dbReference>
<dbReference type="GO" id="GO:0015031">
    <property type="term" value="P:protein transport"/>
    <property type="evidence" value="ECO:0007669"/>
    <property type="project" value="InterPro"/>
</dbReference>
<dbReference type="Gene3D" id="3.40.50.300">
    <property type="entry name" value="P-loop containing nucleotide triphosphate hydrolases"/>
    <property type="match status" value="1"/>
</dbReference>
<comment type="similarity">
    <text evidence="1 6">Belongs to the small GTPase superfamily. Arf family.</text>
</comment>
<proteinExistence type="inferred from homology"/>
<keyword evidence="2 4" id="KW-0547">Nucleotide-binding</keyword>
<dbReference type="FunFam" id="3.40.50.300:FF:001120">
    <property type="entry name" value="ADP-ribosylation factor family"/>
    <property type="match status" value="1"/>
</dbReference>
<protein>
    <submittedName>
        <fullName evidence="8">Uncharacterized protein</fullName>
    </submittedName>
</protein>
<feature type="binding site" evidence="5">
    <location>
        <position position="51"/>
    </location>
    <ligand>
        <name>Mg(2+)</name>
        <dbReference type="ChEBI" id="CHEBI:18420"/>
    </ligand>
</feature>
<dbReference type="InterPro" id="IPR044154">
    <property type="entry name" value="Arl8a/8b"/>
</dbReference>
<dbReference type="InterPro" id="IPR005225">
    <property type="entry name" value="Small_GTP-bd"/>
</dbReference>
<dbReference type="SMART" id="SM00175">
    <property type="entry name" value="RAB"/>
    <property type="match status" value="1"/>
</dbReference>
<organism evidence="8 9">
    <name type="scientific">Knufia fluminis</name>
    <dbReference type="NCBI Taxonomy" id="191047"/>
    <lineage>
        <taxon>Eukaryota</taxon>
        <taxon>Fungi</taxon>
        <taxon>Dikarya</taxon>
        <taxon>Ascomycota</taxon>
        <taxon>Pezizomycotina</taxon>
        <taxon>Eurotiomycetes</taxon>
        <taxon>Chaetothyriomycetidae</taxon>
        <taxon>Chaetothyriales</taxon>
        <taxon>Trichomeriaceae</taxon>
        <taxon>Knufia</taxon>
    </lineage>
</organism>
<dbReference type="NCBIfam" id="TIGR00231">
    <property type="entry name" value="small_GTP"/>
    <property type="match status" value="1"/>
</dbReference>
<keyword evidence="5" id="KW-0460">Magnesium</keyword>
<reference evidence="8 9" key="1">
    <citation type="submission" date="2022-12" db="EMBL/GenBank/DDBJ databases">
        <title>Genomic features and morphological characterization of a novel Knufia sp. strain isolated from spacecraft assembly facility.</title>
        <authorList>
            <person name="Teixeira M."/>
            <person name="Chander A.M."/>
            <person name="Stajich J.E."/>
            <person name="Venkateswaran K."/>
        </authorList>
    </citation>
    <scope>NUCLEOTIDE SEQUENCE [LARGE SCALE GENOMIC DNA]</scope>
    <source>
        <strain evidence="8 9">FJI-L2-BK-P2</strain>
    </source>
</reference>
<dbReference type="PANTHER" id="PTHR45732">
    <property type="entry name" value="ADP-RIBOSYLATION FACTOR-LIKE PROTEIN 8"/>
    <property type="match status" value="1"/>
</dbReference>